<dbReference type="PANTHER" id="PTHR43829">
    <property type="entry name" value="AQUAPORIN OR AQUAGLYCEROPORIN RELATED"/>
    <property type="match status" value="1"/>
</dbReference>
<evidence type="ECO:0000256" key="1">
    <source>
        <dbReference type="ARBA" id="ARBA00004651"/>
    </source>
</evidence>
<feature type="region of interest" description="Disordered" evidence="11">
    <location>
        <begin position="278"/>
        <end position="308"/>
    </location>
</feature>
<dbReference type="Gene3D" id="1.20.1080.10">
    <property type="entry name" value="Glycerol uptake facilitator protein"/>
    <property type="match status" value="1"/>
</dbReference>
<dbReference type="PROSITE" id="PS00221">
    <property type="entry name" value="MIP"/>
    <property type="match status" value="1"/>
</dbReference>
<evidence type="ECO:0000256" key="7">
    <source>
        <dbReference type="ARBA" id="ARBA00023016"/>
    </source>
</evidence>
<protein>
    <submittedName>
        <fullName evidence="13">AQP6</fullName>
    </submittedName>
</protein>
<name>A0A1D1UF24_RAMVA</name>
<dbReference type="PRINTS" id="PR00783">
    <property type="entry name" value="MINTRINSICP"/>
</dbReference>
<feature type="transmembrane region" description="Helical" evidence="12">
    <location>
        <begin position="93"/>
        <end position="116"/>
    </location>
</feature>
<dbReference type="GO" id="GO:0015254">
    <property type="term" value="F:glycerol channel activity"/>
    <property type="evidence" value="ECO:0007669"/>
    <property type="project" value="TreeGrafter"/>
</dbReference>
<comment type="function">
    <text evidence="9">Aquaglyceroporin that may modulate the water content and osmolytes during anhydrobiosis.</text>
</comment>
<keyword evidence="4" id="KW-1003">Cell membrane</keyword>
<dbReference type="GO" id="GO:0016323">
    <property type="term" value="C:basolateral plasma membrane"/>
    <property type="evidence" value="ECO:0007669"/>
    <property type="project" value="TreeGrafter"/>
</dbReference>
<evidence type="ECO:0000256" key="3">
    <source>
        <dbReference type="ARBA" id="ARBA00022448"/>
    </source>
</evidence>
<evidence type="ECO:0000313" key="13">
    <source>
        <dbReference type="EMBL" id="GAU88236.1"/>
    </source>
</evidence>
<gene>
    <name evidence="13" type="primary">RvY_00975</name>
    <name evidence="13" type="synonym">RvY_00975.1</name>
    <name evidence="13" type="ORF">RvY_00975-1</name>
</gene>
<dbReference type="SUPFAM" id="SSF81338">
    <property type="entry name" value="Aquaporin-like"/>
    <property type="match status" value="1"/>
</dbReference>
<accession>A0A1D1UF24</accession>
<comment type="caution">
    <text evidence="13">The sequence shown here is derived from an EMBL/GenBank/DDBJ whole genome shotgun (WGS) entry which is preliminary data.</text>
</comment>
<dbReference type="SMR" id="A0A1D1UF24"/>
<keyword evidence="7" id="KW-0346">Stress response</keyword>
<dbReference type="InterPro" id="IPR050363">
    <property type="entry name" value="MIP/Aquaporin"/>
</dbReference>
<comment type="similarity">
    <text evidence="2 10">Belongs to the MIP/aquaporin (TC 1.A.8) family.</text>
</comment>
<sequence>MPLFKNQYVREFLAEFLGTFILIIFGNGAVAQFVLSSKNPSTGPVSNFFAINIAYGLAVAFGVYVAGGVSGGHLNPAVSLAMCLLRKLKWRKLPVYMAAQYLGAWTASACILMIYYDALVHHERNTNTSRELDTAGIFASYPQSFLTWQNGLADQIFGTMLLMLGILALTDERNSNPHKGIVPILVGLLIAAIGLSFGYNCGYPINPARDLGPRIFTAMAGWGSKTFSVNNYNWFWIPVIGPHIGALIGAVVYNFFIAKHWPGRQASARDQPTIVHTIHATPASPPGSSTYQPLKTSSSSYSHTDYRT</sequence>
<dbReference type="FunFam" id="1.20.1080.10:FF:000064">
    <property type="entry name" value="Uncharacterized protein"/>
    <property type="match status" value="1"/>
</dbReference>
<feature type="transmembrane region" description="Helical" evidence="12">
    <location>
        <begin position="12"/>
        <end position="35"/>
    </location>
</feature>
<evidence type="ECO:0000256" key="5">
    <source>
        <dbReference type="ARBA" id="ARBA00022692"/>
    </source>
</evidence>
<reference evidence="13 14" key="1">
    <citation type="journal article" date="2016" name="Nat. Commun.">
        <title>Extremotolerant tardigrade genome and improved radiotolerance of human cultured cells by tardigrade-unique protein.</title>
        <authorList>
            <person name="Hashimoto T."/>
            <person name="Horikawa D.D."/>
            <person name="Saito Y."/>
            <person name="Kuwahara H."/>
            <person name="Kozuka-Hata H."/>
            <person name="Shin-I T."/>
            <person name="Minakuchi Y."/>
            <person name="Ohishi K."/>
            <person name="Motoyama A."/>
            <person name="Aizu T."/>
            <person name="Enomoto A."/>
            <person name="Kondo K."/>
            <person name="Tanaka S."/>
            <person name="Hara Y."/>
            <person name="Koshikawa S."/>
            <person name="Sagara H."/>
            <person name="Miura T."/>
            <person name="Yokobori S."/>
            <person name="Miyagawa K."/>
            <person name="Suzuki Y."/>
            <person name="Kubo T."/>
            <person name="Oyama M."/>
            <person name="Kohara Y."/>
            <person name="Fujiyama A."/>
            <person name="Arakawa K."/>
            <person name="Katayama T."/>
            <person name="Toyoda A."/>
            <person name="Kunieda T."/>
        </authorList>
    </citation>
    <scope>NUCLEOTIDE SEQUENCE [LARGE SCALE GENOMIC DNA]</scope>
    <source>
        <strain evidence="13 14">YOKOZUNA-1</strain>
    </source>
</reference>
<keyword evidence="5 10" id="KW-0812">Transmembrane</keyword>
<evidence type="ECO:0000256" key="6">
    <source>
        <dbReference type="ARBA" id="ARBA00022989"/>
    </source>
</evidence>
<keyword evidence="3 10" id="KW-0813">Transport</keyword>
<proteinExistence type="inferred from homology"/>
<dbReference type="GO" id="GO:0015250">
    <property type="term" value="F:water channel activity"/>
    <property type="evidence" value="ECO:0007669"/>
    <property type="project" value="TreeGrafter"/>
</dbReference>
<dbReference type="STRING" id="947166.A0A1D1UF24"/>
<dbReference type="OrthoDB" id="3222at2759"/>
<feature type="transmembrane region" description="Helical" evidence="12">
    <location>
        <begin position="47"/>
        <end position="72"/>
    </location>
</feature>
<dbReference type="AlphaFoldDB" id="A0A1D1UF24"/>
<comment type="subcellular location">
    <subcellularLocation>
        <location evidence="1">Cell membrane</location>
        <topology evidence="1">Multi-pass membrane protein</topology>
    </subcellularLocation>
</comment>
<dbReference type="NCBIfam" id="TIGR00861">
    <property type="entry name" value="MIP"/>
    <property type="match status" value="1"/>
</dbReference>
<evidence type="ECO:0000256" key="12">
    <source>
        <dbReference type="SAM" id="Phobius"/>
    </source>
</evidence>
<feature type="transmembrane region" description="Helical" evidence="12">
    <location>
        <begin position="152"/>
        <end position="169"/>
    </location>
</feature>
<evidence type="ECO:0000256" key="4">
    <source>
        <dbReference type="ARBA" id="ARBA00022475"/>
    </source>
</evidence>
<dbReference type="CDD" id="cd00333">
    <property type="entry name" value="MIP"/>
    <property type="match status" value="1"/>
</dbReference>
<keyword evidence="8 12" id="KW-0472">Membrane</keyword>
<dbReference type="Proteomes" id="UP000186922">
    <property type="component" value="Unassembled WGS sequence"/>
</dbReference>
<feature type="transmembrane region" description="Helical" evidence="12">
    <location>
        <begin position="181"/>
        <end position="199"/>
    </location>
</feature>
<evidence type="ECO:0000256" key="10">
    <source>
        <dbReference type="RuleBase" id="RU000477"/>
    </source>
</evidence>
<evidence type="ECO:0000256" key="2">
    <source>
        <dbReference type="ARBA" id="ARBA00006175"/>
    </source>
</evidence>
<dbReference type="Pfam" id="PF00230">
    <property type="entry name" value="MIP"/>
    <property type="match status" value="1"/>
</dbReference>
<evidence type="ECO:0000256" key="9">
    <source>
        <dbReference type="ARBA" id="ARBA00045280"/>
    </source>
</evidence>
<organism evidence="13 14">
    <name type="scientific">Ramazzottius varieornatus</name>
    <name type="common">Water bear</name>
    <name type="synonym">Tardigrade</name>
    <dbReference type="NCBI Taxonomy" id="947166"/>
    <lineage>
        <taxon>Eukaryota</taxon>
        <taxon>Metazoa</taxon>
        <taxon>Ecdysozoa</taxon>
        <taxon>Tardigrada</taxon>
        <taxon>Eutardigrada</taxon>
        <taxon>Parachela</taxon>
        <taxon>Hypsibioidea</taxon>
        <taxon>Ramazzottiidae</taxon>
        <taxon>Ramazzottius</taxon>
    </lineage>
</organism>
<keyword evidence="14" id="KW-1185">Reference proteome</keyword>
<evidence type="ECO:0000313" key="14">
    <source>
        <dbReference type="Proteomes" id="UP000186922"/>
    </source>
</evidence>
<evidence type="ECO:0000256" key="11">
    <source>
        <dbReference type="SAM" id="MobiDB-lite"/>
    </source>
</evidence>
<dbReference type="EMBL" id="BDGG01000001">
    <property type="protein sequence ID" value="GAU88236.1"/>
    <property type="molecule type" value="Genomic_DNA"/>
</dbReference>
<dbReference type="PANTHER" id="PTHR43829:SF9">
    <property type="entry name" value="AQUAPORIN-9"/>
    <property type="match status" value="1"/>
</dbReference>
<keyword evidence="6 12" id="KW-1133">Transmembrane helix</keyword>
<dbReference type="InterPro" id="IPR022357">
    <property type="entry name" value="MIP_CS"/>
</dbReference>
<dbReference type="InterPro" id="IPR023271">
    <property type="entry name" value="Aquaporin-like"/>
</dbReference>
<feature type="compositionally biased region" description="Polar residues" evidence="11">
    <location>
        <begin position="286"/>
        <end position="308"/>
    </location>
</feature>
<dbReference type="InterPro" id="IPR000425">
    <property type="entry name" value="MIP"/>
</dbReference>
<feature type="transmembrane region" description="Helical" evidence="12">
    <location>
        <begin position="234"/>
        <end position="256"/>
    </location>
</feature>
<evidence type="ECO:0000256" key="8">
    <source>
        <dbReference type="ARBA" id="ARBA00023136"/>
    </source>
</evidence>